<dbReference type="Pfam" id="PF00425">
    <property type="entry name" value="Chorismate_bind"/>
    <property type="match status" value="1"/>
</dbReference>
<dbReference type="KEGG" id="rsq:Rsph17025_0362"/>
<dbReference type="SUPFAM" id="SSF56322">
    <property type="entry name" value="ADC synthase"/>
    <property type="match status" value="1"/>
</dbReference>
<organism evidence="2">
    <name type="scientific">Cereibacter sphaeroides (strain ATCC 17025 / ATH 2.4.3)</name>
    <name type="common">Rhodobacter sphaeroides</name>
    <dbReference type="NCBI Taxonomy" id="349102"/>
    <lineage>
        <taxon>Bacteria</taxon>
        <taxon>Pseudomonadati</taxon>
        <taxon>Pseudomonadota</taxon>
        <taxon>Alphaproteobacteria</taxon>
        <taxon>Rhodobacterales</taxon>
        <taxon>Paracoccaceae</taxon>
        <taxon>Cereibacter</taxon>
    </lineage>
</organism>
<dbReference type="Gene3D" id="3.60.120.10">
    <property type="entry name" value="Anthranilate synthase"/>
    <property type="match status" value="1"/>
</dbReference>
<dbReference type="EC" id="2.6.1.85" evidence="2"/>
<dbReference type="InterPro" id="IPR005801">
    <property type="entry name" value="ADC_synthase"/>
</dbReference>
<dbReference type="STRING" id="349102.Rsph17025_0362"/>
<accession>A4WPF4</accession>
<dbReference type="PANTHER" id="PTHR11236">
    <property type="entry name" value="AMINOBENZOATE/ANTHRANILATE SYNTHASE"/>
    <property type="match status" value="1"/>
</dbReference>
<protein>
    <submittedName>
        <fullName evidence="2">Aminodeoxychorismate synthase, subunit I</fullName>
        <ecNumber evidence="2">2.6.1.85</ecNumber>
    </submittedName>
</protein>
<dbReference type="GO" id="GO:0046820">
    <property type="term" value="F:4-amino-4-deoxychorismate synthase activity"/>
    <property type="evidence" value="ECO:0007669"/>
    <property type="project" value="UniProtKB-EC"/>
</dbReference>
<dbReference type="PANTHER" id="PTHR11236:SF50">
    <property type="entry name" value="AMINODEOXYCHORISMATE SYNTHASE COMPONENT 1"/>
    <property type="match status" value="1"/>
</dbReference>
<dbReference type="HOGENOM" id="CLU_006493_1_2_5"/>
<dbReference type="PRINTS" id="PR00095">
    <property type="entry name" value="ANTSNTHASEI"/>
</dbReference>
<dbReference type="AlphaFoldDB" id="A4WPF4"/>
<evidence type="ECO:0000259" key="1">
    <source>
        <dbReference type="Pfam" id="PF00425"/>
    </source>
</evidence>
<keyword evidence="2" id="KW-0808">Transferase</keyword>
<dbReference type="InterPro" id="IPR015890">
    <property type="entry name" value="Chorismate_C"/>
</dbReference>
<dbReference type="NCBIfam" id="NF005698">
    <property type="entry name" value="PRK07508.1"/>
    <property type="match status" value="1"/>
</dbReference>
<dbReference type="GO" id="GO:0000162">
    <property type="term" value="P:L-tryptophan biosynthetic process"/>
    <property type="evidence" value="ECO:0007669"/>
    <property type="project" value="TreeGrafter"/>
</dbReference>
<feature type="domain" description="Chorismate-utilising enzyme C-terminal" evidence="1">
    <location>
        <begin position="123"/>
        <end position="378"/>
    </location>
</feature>
<proteinExistence type="predicted"/>
<evidence type="ECO:0000313" key="2">
    <source>
        <dbReference type="EMBL" id="ABP69268.1"/>
    </source>
</evidence>
<dbReference type="GO" id="GO:0009396">
    <property type="term" value="P:folic acid-containing compound biosynthetic process"/>
    <property type="evidence" value="ECO:0007669"/>
    <property type="project" value="InterPro"/>
</dbReference>
<sequence length="390" mass="41776">MLDARHQKEKSVFLCENGPEGGPALFGDAVETVIVDEPQALRPALAWLDELRAKGLWIAGTVAYEAGLVFEPRLAPLMPTRRDEPLLVFGAFRGPDPGGPLLARAAAEAAEVRLAPFRPRIARADYDAAFARLIAYIAAGDCYQVNLTFPFDGQLVAGSALGVYGALRARQPVGQGAFCALGGPVAISASPELFFDCDAEGRISTRPMKGTAPRDPDPARDAALAQALRDSEKGRAENLMIVDLLRNDIGRIAEVGSVRVPELFAIESYATVHQMVSRVTGRLGGRPGIAELLPALFPCGSVTGAPKIRAMQIISELEPFPRGLYCGAMGWMAPDGRAAFNVAIRTLRLFAEGRLRLDVGGGVVQDSTAEGEWEEALWKTRFAELPTIPS</sequence>
<dbReference type="EMBL" id="CP000661">
    <property type="protein sequence ID" value="ABP69268.1"/>
    <property type="molecule type" value="Genomic_DNA"/>
</dbReference>
<dbReference type="InterPro" id="IPR019999">
    <property type="entry name" value="Anth_synth_I-like"/>
</dbReference>
<gene>
    <name evidence="2" type="ordered locus">Rsph17025_0362</name>
</gene>
<dbReference type="NCBIfam" id="TIGR00553">
    <property type="entry name" value="pabB"/>
    <property type="match status" value="1"/>
</dbReference>
<dbReference type="eggNOG" id="COG0147">
    <property type="taxonomic scope" value="Bacteria"/>
</dbReference>
<keyword evidence="2" id="KW-0032">Aminotransferase</keyword>
<name>A4WPF4_CERS5</name>
<reference evidence="2" key="1">
    <citation type="submission" date="2007-04" db="EMBL/GenBank/DDBJ databases">
        <title>Complete sequence of chromosome of Rhodobacter sphaeroides ATCC 17025.</title>
        <authorList>
            <consortium name="US DOE Joint Genome Institute"/>
            <person name="Copeland A."/>
            <person name="Lucas S."/>
            <person name="Lapidus A."/>
            <person name="Barry K."/>
            <person name="Detter J.C."/>
            <person name="Glavina del Rio T."/>
            <person name="Hammon N."/>
            <person name="Israni S."/>
            <person name="Dalin E."/>
            <person name="Tice H."/>
            <person name="Pitluck S."/>
            <person name="Chertkov O."/>
            <person name="Brettin T."/>
            <person name="Bruce D."/>
            <person name="Han C."/>
            <person name="Schmutz J."/>
            <person name="Larimer F."/>
            <person name="Land M."/>
            <person name="Hauser L."/>
            <person name="Kyrpides N."/>
            <person name="Kim E."/>
            <person name="Richardson P."/>
            <person name="Mackenzie C."/>
            <person name="Choudhary M."/>
            <person name="Donohue T.J."/>
            <person name="Kaplan S."/>
        </authorList>
    </citation>
    <scope>NUCLEOTIDE SEQUENCE [LARGE SCALE GENOMIC DNA]</scope>
    <source>
        <strain evidence="2">ATCC 17025</strain>
    </source>
</reference>
<dbReference type="InterPro" id="IPR005802">
    <property type="entry name" value="ADC_synth_comp_1"/>
</dbReference>